<dbReference type="GO" id="GO:0003990">
    <property type="term" value="F:acetylcholinesterase activity"/>
    <property type="evidence" value="ECO:0007669"/>
    <property type="project" value="TreeGrafter"/>
</dbReference>
<dbReference type="InterPro" id="IPR002018">
    <property type="entry name" value="CarbesteraseB"/>
</dbReference>
<dbReference type="PRINTS" id="PR00878">
    <property type="entry name" value="CHOLNESTRASE"/>
</dbReference>
<dbReference type="InterPro" id="IPR029058">
    <property type="entry name" value="AB_hydrolase_fold"/>
</dbReference>
<reference evidence="8" key="1">
    <citation type="submission" date="2021-10" db="EMBL/GenBank/DDBJ databases">
        <title>Tropical sea cucumber genome reveals ecological adaptation and Cuvierian tubules defense mechanism.</title>
        <authorList>
            <person name="Chen T."/>
        </authorList>
    </citation>
    <scope>NUCLEOTIDE SEQUENCE</scope>
    <source>
        <strain evidence="8">Nanhai2018</strain>
        <tissue evidence="8">Muscle</tissue>
    </source>
</reference>
<proteinExistence type="inferred from homology"/>
<feature type="active site" description="Acyl-ester intermediate" evidence="5">
    <location>
        <position position="224"/>
    </location>
</feature>
<dbReference type="GO" id="GO:0005886">
    <property type="term" value="C:plasma membrane"/>
    <property type="evidence" value="ECO:0007669"/>
    <property type="project" value="TreeGrafter"/>
</dbReference>
<feature type="domain" description="Carboxylesterase type B" evidence="7">
    <location>
        <begin position="31"/>
        <end position="551"/>
    </location>
</feature>
<evidence type="ECO:0000313" key="9">
    <source>
        <dbReference type="Proteomes" id="UP001152320"/>
    </source>
</evidence>
<dbReference type="FunFam" id="3.40.50.1820:FF:000029">
    <property type="entry name" value="Acetylcholinesterase"/>
    <property type="match status" value="1"/>
</dbReference>
<dbReference type="InterPro" id="IPR019826">
    <property type="entry name" value="Carboxylesterase_B_AS"/>
</dbReference>
<dbReference type="EC" id="3.1.1.-" evidence="6"/>
<dbReference type="Proteomes" id="UP001152320">
    <property type="component" value="Chromosome 12"/>
</dbReference>
<dbReference type="Gene3D" id="3.40.50.1820">
    <property type="entry name" value="alpha/beta hydrolase"/>
    <property type="match status" value="1"/>
</dbReference>
<dbReference type="PANTHER" id="PTHR43918">
    <property type="entry name" value="ACETYLCHOLINESTERASE"/>
    <property type="match status" value="1"/>
</dbReference>
<evidence type="ECO:0000256" key="6">
    <source>
        <dbReference type="RuleBase" id="RU361235"/>
    </source>
</evidence>
<keyword evidence="4" id="KW-1015">Disulfide bond</keyword>
<dbReference type="GO" id="GO:0006581">
    <property type="term" value="P:acetylcholine catabolic process"/>
    <property type="evidence" value="ECO:0007669"/>
    <property type="project" value="TreeGrafter"/>
</dbReference>
<dbReference type="Pfam" id="PF00135">
    <property type="entry name" value="COesterase"/>
    <property type="match status" value="1"/>
</dbReference>
<evidence type="ECO:0000313" key="8">
    <source>
        <dbReference type="EMBL" id="KAJ8031714.1"/>
    </source>
</evidence>
<comment type="caution">
    <text evidence="8">The sequence shown here is derived from an EMBL/GenBank/DDBJ whole genome shotgun (WGS) entry which is preliminary data.</text>
</comment>
<dbReference type="AlphaFoldDB" id="A0A9Q1BSE2"/>
<keyword evidence="2" id="KW-0719">Serine esterase</keyword>
<dbReference type="InterPro" id="IPR050654">
    <property type="entry name" value="AChE-related_enzymes"/>
</dbReference>
<evidence type="ECO:0000256" key="1">
    <source>
        <dbReference type="ARBA" id="ARBA00005964"/>
    </source>
</evidence>
<dbReference type="GO" id="GO:0019695">
    <property type="term" value="P:choline metabolic process"/>
    <property type="evidence" value="ECO:0007669"/>
    <property type="project" value="TreeGrafter"/>
</dbReference>
<evidence type="ECO:0000256" key="2">
    <source>
        <dbReference type="ARBA" id="ARBA00022487"/>
    </source>
</evidence>
<dbReference type="InterPro" id="IPR000997">
    <property type="entry name" value="Cholinesterase"/>
</dbReference>
<comment type="similarity">
    <text evidence="1 6">Belongs to the type-B carboxylesterase/lipase family.</text>
</comment>
<name>A0A9Q1BSE2_HOLLE</name>
<evidence type="ECO:0000256" key="4">
    <source>
        <dbReference type="ARBA" id="ARBA00023157"/>
    </source>
</evidence>
<keyword evidence="9" id="KW-1185">Reference proteome</keyword>
<dbReference type="SUPFAM" id="SSF53474">
    <property type="entry name" value="alpha/beta-Hydrolases"/>
    <property type="match status" value="1"/>
</dbReference>
<evidence type="ECO:0000259" key="7">
    <source>
        <dbReference type="Pfam" id="PF00135"/>
    </source>
</evidence>
<dbReference type="GO" id="GO:0005615">
    <property type="term" value="C:extracellular space"/>
    <property type="evidence" value="ECO:0007669"/>
    <property type="project" value="TreeGrafter"/>
</dbReference>
<accession>A0A9Q1BSE2</accession>
<evidence type="ECO:0000256" key="5">
    <source>
        <dbReference type="PIRSR" id="PIRSR600997-1"/>
    </source>
</evidence>
<dbReference type="PANTHER" id="PTHR43918:SF4">
    <property type="entry name" value="CARBOXYLIC ESTER HYDROLASE"/>
    <property type="match status" value="1"/>
</dbReference>
<gene>
    <name evidence="8" type="ORF">HOLleu_24995</name>
</gene>
<feature type="active site" description="Charge relay system" evidence="5">
    <location>
        <position position="356"/>
    </location>
</feature>
<keyword evidence="3 6" id="KW-0378">Hydrolase</keyword>
<sequence>MSVSSDTERIMRIIAIGLLLMVMQTRAIFTTLVNTTKGQLIGHRMPFSSTFLSQEREVDVFRGIPFAKPPVGKRRFRPAEPVEPWEGVFNATQTPPSCPQVVESYFEGLVEGLTFSEDCLYLNIFVSSSRPANSSVMVFIHGGSLSWGSGSDFPYDASLLALLGDVIVVTINYRLNIFGFLSTGDDVMPPNIGLTDQQAALKWINENIAAFGGDPNMVTIFGQSAGSACVGYHLLSPESRRYFQRVIMQSGTPLDTWATTVPPEVALERAIAVADAGGCGDNLENSENILECLRQKSVDELLNLTLIAQTLFPVDANFILWPPVIDGIFFQNDVVSLISEGGFQDVEILLGTNDDEGRLFTYQLTGLPADEPFIDKNTFALLLTGTTDPFLADLLEVVYSNRIDSKGNFVDAFADALGEIGFTCSMIEFAKQVTIVGNKVYMYQLTQEPTRSLWNFSWADATHHEETQFVFGLPFRGHPFYVPSYEEIKLSFYVIRLWTNFAKSGDPNFPDRLPEQISEWPVFLPDSELYKELDINFSNKRGPRQQQCKFWTELLPRILLLKR</sequence>
<dbReference type="EMBL" id="JAIZAY010000012">
    <property type="protein sequence ID" value="KAJ8031714.1"/>
    <property type="molecule type" value="Genomic_DNA"/>
</dbReference>
<organism evidence="8 9">
    <name type="scientific">Holothuria leucospilota</name>
    <name type="common">Black long sea cucumber</name>
    <name type="synonym">Mertensiothuria leucospilota</name>
    <dbReference type="NCBI Taxonomy" id="206669"/>
    <lineage>
        <taxon>Eukaryota</taxon>
        <taxon>Metazoa</taxon>
        <taxon>Echinodermata</taxon>
        <taxon>Eleutherozoa</taxon>
        <taxon>Echinozoa</taxon>
        <taxon>Holothuroidea</taxon>
        <taxon>Aspidochirotacea</taxon>
        <taxon>Aspidochirotida</taxon>
        <taxon>Holothuriidae</taxon>
        <taxon>Holothuria</taxon>
    </lineage>
</organism>
<evidence type="ECO:0000256" key="3">
    <source>
        <dbReference type="ARBA" id="ARBA00022801"/>
    </source>
</evidence>
<dbReference type="OrthoDB" id="408631at2759"/>
<feature type="active site" description="Charge relay system" evidence="5">
    <location>
        <position position="463"/>
    </location>
</feature>
<dbReference type="PROSITE" id="PS00122">
    <property type="entry name" value="CARBOXYLESTERASE_B_1"/>
    <property type="match status" value="1"/>
</dbReference>
<protein>
    <recommendedName>
        <fullName evidence="6">Carboxylic ester hydrolase</fullName>
        <ecNumber evidence="6">3.1.1.-</ecNumber>
    </recommendedName>
</protein>